<name>A0A9P6CS80_9AGAR</name>
<keyword evidence="1" id="KW-1133">Transmembrane helix</keyword>
<feature type="transmembrane region" description="Helical" evidence="1">
    <location>
        <begin position="204"/>
        <end position="226"/>
    </location>
</feature>
<organism evidence="2 3">
    <name type="scientific">Pholiota conissans</name>
    <dbReference type="NCBI Taxonomy" id="109636"/>
    <lineage>
        <taxon>Eukaryota</taxon>
        <taxon>Fungi</taxon>
        <taxon>Dikarya</taxon>
        <taxon>Basidiomycota</taxon>
        <taxon>Agaricomycotina</taxon>
        <taxon>Agaricomycetes</taxon>
        <taxon>Agaricomycetidae</taxon>
        <taxon>Agaricales</taxon>
        <taxon>Agaricineae</taxon>
        <taxon>Strophariaceae</taxon>
        <taxon>Pholiota</taxon>
    </lineage>
</organism>
<keyword evidence="1" id="KW-0812">Transmembrane</keyword>
<comment type="caution">
    <text evidence="2">The sequence shown here is derived from an EMBL/GenBank/DDBJ whole genome shotgun (WGS) entry which is preliminary data.</text>
</comment>
<dbReference type="EMBL" id="MU155247">
    <property type="protein sequence ID" value="KAF9477906.1"/>
    <property type="molecule type" value="Genomic_DNA"/>
</dbReference>
<proteinExistence type="predicted"/>
<feature type="transmembrane region" description="Helical" evidence="1">
    <location>
        <begin position="59"/>
        <end position="79"/>
    </location>
</feature>
<keyword evidence="1" id="KW-0472">Membrane</keyword>
<dbReference type="Proteomes" id="UP000807469">
    <property type="component" value="Unassembled WGS sequence"/>
</dbReference>
<reference evidence="2" key="1">
    <citation type="submission" date="2020-11" db="EMBL/GenBank/DDBJ databases">
        <authorList>
            <consortium name="DOE Joint Genome Institute"/>
            <person name="Ahrendt S."/>
            <person name="Riley R."/>
            <person name="Andreopoulos W."/>
            <person name="Labutti K."/>
            <person name="Pangilinan J."/>
            <person name="Ruiz-Duenas F.J."/>
            <person name="Barrasa J.M."/>
            <person name="Sanchez-Garcia M."/>
            <person name="Camarero S."/>
            <person name="Miyauchi S."/>
            <person name="Serrano A."/>
            <person name="Linde D."/>
            <person name="Babiker R."/>
            <person name="Drula E."/>
            <person name="Ayuso-Fernandez I."/>
            <person name="Pacheco R."/>
            <person name="Padilla G."/>
            <person name="Ferreira P."/>
            <person name="Barriuso J."/>
            <person name="Kellner H."/>
            <person name="Castanera R."/>
            <person name="Alfaro M."/>
            <person name="Ramirez L."/>
            <person name="Pisabarro A.G."/>
            <person name="Kuo A."/>
            <person name="Tritt A."/>
            <person name="Lipzen A."/>
            <person name="He G."/>
            <person name="Yan M."/>
            <person name="Ng V."/>
            <person name="Cullen D."/>
            <person name="Martin F."/>
            <person name="Rosso M.-N."/>
            <person name="Henrissat B."/>
            <person name="Hibbett D."/>
            <person name="Martinez A.T."/>
            <person name="Grigoriev I.V."/>
        </authorList>
    </citation>
    <scope>NUCLEOTIDE SEQUENCE</scope>
    <source>
        <strain evidence="2">CIRM-BRFM 674</strain>
    </source>
</reference>
<dbReference type="OrthoDB" id="2896404at2759"/>
<evidence type="ECO:0000313" key="2">
    <source>
        <dbReference type="EMBL" id="KAF9477906.1"/>
    </source>
</evidence>
<dbReference type="AlphaFoldDB" id="A0A9P6CS80"/>
<sequence>MSGSEFRGLSLGTLEDTSGQPNATYVVVFDVLYILGPVSLLVILLTAWRSPNVRRPSTWFMAVGSWVVIGIANILLIGHQMGPKPPHGICLAQAMMIYASPVLQLDFKFYIIPSTIAFSVAIEVLTLGLLEPKKVNRDASGLYCNFSDSSPRKTTGGSIMCGLLIVLLLEVLIILKYRRASRESTQLLDSEFCKGRTNISGDHIARILGFTACAIISFLVSVIQYLPDNFGVDNGKVSLVQASLPCCAGLIFGTQRPSKHRKCDLADSLTFPLES</sequence>
<gene>
    <name evidence="2" type="ORF">BDN70DRAFT_896125</name>
</gene>
<evidence type="ECO:0000256" key="1">
    <source>
        <dbReference type="SAM" id="Phobius"/>
    </source>
</evidence>
<accession>A0A9P6CS80</accession>
<feature type="transmembrane region" description="Helical" evidence="1">
    <location>
        <begin position="156"/>
        <end position="175"/>
    </location>
</feature>
<keyword evidence="3" id="KW-1185">Reference proteome</keyword>
<protein>
    <submittedName>
        <fullName evidence="2">Uncharacterized protein</fullName>
    </submittedName>
</protein>
<feature type="transmembrane region" description="Helical" evidence="1">
    <location>
        <begin position="23"/>
        <end position="47"/>
    </location>
</feature>
<evidence type="ECO:0000313" key="3">
    <source>
        <dbReference type="Proteomes" id="UP000807469"/>
    </source>
</evidence>